<keyword evidence="1" id="KW-0472">Membrane</keyword>
<keyword evidence="3" id="KW-1185">Reference proteome</keyword>
<organism evidence="2 3">
    <name type="scientific">Eumeta variegata</name>
    <name type="common">Bagworm moth</name>
    <name type="synonym">Eumeta japonica</name>
    <dbReference type="NCBI Taxonomy" id="151549"/>
    <lineage>
        <taxon>Eukaryota</taxon>
        <taxon>Metazoa</taxon>
        <taxon>Ecdysozoa</taxon>
        <taxon>Arthropoda</taxon>
        <taxon>Hexapoda</taxon>
        <taxon>Insecta</taxon>
        <taxon>Pterygota</taxon>
        <taxon>Neoptera</taxon>
        <taxon>Endopterygota</taxon>
        <taxon>Lepidoptera</taxon>
        <taxon>Glossata</taxon>
        <taxon>Ditrysia</taxon>
        <taxon>Tineoidea</taxon>
        <taxon>Psychidae</taxon>
        <taxon>Oiketicinae</taxon>
        <taxon>Eumeta</taxon>
    </lineage>
</organism>
<gene>
    <name evidence="2" type="ORF">EVAR_11358_1</name>
</gene>
<protein>
    <submittedName>
        <fullName evidence="2">Uncharacterized protein</fullName>
    </submittedName>
</protein>
<comment type="caution">
    <text evidence="2">The sequence shown here is derived from an EMBL/GenBank/DDBJ whole genome shotgun (WGS) entry which is preliminary data.</text>
</comment>
<dbReference type="AlphaFoldDB" id="A0A4C1U163"/>
<evidence type="ECO:0000313" key="2">
    <source>
        <dbReference type="EMBL" id="GBP19968.1"/>
    </source>
</evidence>
<dbReference type="Proteomes" id="UP000299102">
    <property type="component" value="Unassembled WGS sequence"/>
</dbReference>
<sequence length="209" mass="24424">MRRAQARQSYIFGYVVILLRVYWRKVTRARRTASADWWITPGTAGMRPCDLFTTSRDYRESVGPKELRSYLVSHDTTRFLKYRDAFITITGLHDIDEIELNAFLELLLCSVVFKSNHDDCDLLFTTDVFFTLSKERVTQKGSHQFAQWDDTHSSDCKNIMLRRYRGEKRGCPLAFTPLMTDTRPMSERVRLLLLAHMKNDKAIERAASK</sequence>
<feature type="transmembrane region" description="Helical" evidence="1">
    <location>
        <begin position="6"/>
        <end position="23"/>
    </location>
</feature>
<evidence type="ECO:0000313" key="3">
    <source>
        <dbReference type="Proteomes" id="UP000299102"/>
    </source>
</evidence>
<proteinExistence type="predicted"/>
<evidence type="ECO:0000256" key="1">
    <source>
        <dbReference type="SAM" id="Phobius"/>
    </source>
</evidence>
<keyword evidence="1" id="KW-0812">Transmembrane</keyword>
<dbReference type="EMBL" id="BGZK01000113">
    <property type="protein sequence ID" value="GBP19968.1"/>
    <property type="molecule type" value="Genomic_DNA"/>
</dbReference>
<name>A0A4C1U163_EUMVA</name>
<reference evidence="2 3" key="1">
    <citation type="journal article" date="2019" name="Commun. Biol.">
        <title>The bagworm genome reveals a unique fibroin gene that provides high tensile strength.</title>
        <authorList>
            <person name="Kono N."/>
            <person name="Nakamura H."/>
            <person name="Ohtoshi R."/>
            <person name="Tomita M."/>
            <person name="Numata K."/>
            <person name="Arakawa K."/>
        </authorList>
    </citation>
    <scope>NUCLEOTIDE SEQUENCE [LARGE SCALE GENOMIC DNA]</scope>
</reference>
<keyword evidence="1" id="KW-1133">Transmembrane helix</keyword>
<accession>A0A4C1U163</accession>